<proteinExistence type="predicted"/>
<comment type="caution">
    <text evidence="1">The sequence shown here is derived from an EMBL/GenBank/DDBJ whole genome shotgun (WGS) entry which is preliminary data.</text>
</comment>
<name>A0ABN8PU03_9CNID</name>
<dbReference type="EMBL" id="CALNXI010000999">
    <property type="protein sequence ID" value="CAH3150799.1"/>
    <property type="molecule type" value="Genomic_DNA"/>
</dbReference>
<organism evidence="1 2">
    <name type="scientific">Porites evermanni</name>
    <dbReference type="NCBI Taxonomy" id="104178"/>
    <lineage>
        <taxon>Eukaryota</taxon>
        <taxon>Metazoa</taxon>
        <taxon>Cnidaria</taxon>
        <taxon>Anthozoa</taxon>
        <taxon>Hexacorallia</taxon>
        <taxon>Scleractinia</taxon>
        <taxon>Fungiina</taxon>
        <taxon>Poritidae</taxon>
        <taxon>Porites</taxon>
    </lineage>
</organism>
<gene>
    <name evidence="1" type="ORF">PEVE_00045355</name>
</gene>
<evidence type="ECO:0000313" key="1">
    <source>
        <dbReference type="EMBL" id="CAH3150799.1"/>
    </source>
</evidence>
<accession>A0ABN8PU03</accession>
<reference evidence="1 2" key="1">
    <citation type="submission" date="2022-05" db="EMBL/GenBank/DDBJ databases">
        <authorList>
            <consortium name="Genoscope - CEA"/>
            <person name="William W."/>
        </authorList>
    </citation>
    <scope>NUCLEOTIDE SEQUENCE [LARGE SCALE GENOMIC DNA]</scope>
</reference>
<sequence length="52" mass="5959">MQDIWNMDETGCFYRALPDKSLSEKAKKCKGGKKRKPVVIGKYANPRCLKNL</sequence>
<protein>
    <submittedName>
        <fullName evidence="1">Uncharacterized protein</fullName>
    </submittedName>
</protein>
<evidence type="ECO:0000313" key="2">
    <source>
        <dbReference type="Proteomes" id="UP001159427"/>
    </source>
</evidence>
<dbReference type="Proteomes" id="UP001159427">
    <property type="component" value="Unassembled WGS sequence"/>
</dbReference>
<keyword evidence="2" id="KW-1185">Reference proteome</keyword>